<evidence type="ECO:0000313" key="1">
    <source>
        <dbReference type="EMBL" id="KAJ1105627.1"/>
    </source>
</evidence>
<keyword evidence="2" id="KW-1185">Reference proteome</keyword>
<protein>
    <submittedName>
        <fullName evidence="1">Uncharacterized protein</fullName>
    </submittedName>
</protein>
<proteinExistence type="predicted"/>
<gene>
    <name evidence="1" type="ORF">NDU88_003032</name>
</gene>
<dbReference type="AlphaFoldDB" id="A0AAV7MQ15"/>
<dbReference type="Proteomes" id="UP001066276">
    <property type="component" value="Chromosome 9"/>
</dbReference>
<organism evidence="1 2">
    <name type="scientific">Pleurodeles waltl</name>
    <name type="common">Iberian ribbed newt</name>
    <dbReference type="NCBI Taxonomy" id="8319"/>
    <lineage>
        <taxon>Eukaryota</taxon>
        <taxon>Metazoa</taxon>
        <taxon>Chordata</taxon>
        <taxon>Craniata</taxon>
        <taxon>Vertebrata</taxon>
        <taxon>Euteleostomi</taxon>
        <taxon>Amphibia</taxon>
        <taxon>Batrachia</taxon>
        <taxon>Caudata</taxon>
        <taxon>Salamandroidea</taxon>
        <taxon>Salamandridae</taxon>
        <taxon>Pleurodelinae</taxon>
        <taxon>Pleurodeles</taxon>
    </lineage>
</organism>
<comment type="caution">
    <text evidence="1">The sequence shown here is derived from an EMBL/GenBank/DDBJ whole genome shotgun (WGS) entry which is preliminary data.</text>
</comment>
<evidence type="ECO:0000313" key="2">
    <source>
        <dbReference type="Proteomes" id="UP001066276"/>
    </source>
</evidence>
<accession>A0AAV7MQ15</accession>
<name>A0AAV7MQ15_PLEWA</name>
<sequence length="71" mass="8206">MMTRREGRSAQRWAAGLWEKESRGHRFLGVQEESSPKERFATELCWTSLSGTLICGLDDHLFWAPLLRLSL</sequence>
<dbReference type="EMBL" id="JANPWB010000013">
    <property type="protein sequence ID" value="KAJ1105627.1"/>
    <property type="molecule type" value="Genomic_DNA"/>
</dbReference>
<reference evidence="1" key="1">
    <citation type="journal article" date="2022" name="bioRxiv">
        <title>Sequencing and chromosome-scale assembly of the giantPleurodeles waltlgenome.</title>
        <authorList>
            <person name="Brown T."/>
            <person name="Elewa A."/>
            <person name="Iarovenko S."/>
            <person name="Subramanian E."/>
            <person name="Araus A.J."/>
            <person name="Petzold A."/>
            <person name="Susuki M."/>
            <person name="Suzuki K.-i.T."/>
            <person name="Hayashi T."/>
            <person name="Toyoda A."/>
            <person name="Oliveira C."/>
            <person name="Osipova E."/>
            <person name="Leigh N.D."/>
            <person name="Simon A."/>
            <person name="Yun M.H."/>
        </authorList>
    </citation>
    <scope>NUCLEOTIDE SEQUENCE</scope>
    <source>
        <strain evidence="1">20211129_DDA</strain>
        <tissue evidence="1">Liver</tissue>
    </source>
</reference>